<organism evidence="2">
    <name type="scientific">Trypanosoma vivax (strain Y486)</name>
    <dbReference type="NCBI Taxonomy" id="1055687"/>
    <lineage>
        <taxon>Eukaryota</taxon>
        <taxon>Discoba</taxon>
        <taxon>Euglenozoa</taxon>
        <taxon>Kinetoplastea</taxon>
        <taxon>Metakinetoplastina</taxon>
        <taxon>Trypanosomatida</taxon>
        <taxon>Trypanosomatidae</taxon>
        <taxon>Trypanosoma</taxon>
        <taxon>Duttonella</taxon>
    </lineage>
</organism>
<feature type="compositionally biased region" description="Polar residues" evidence="1">
    <location>
        <begin position="98"/>
        <end position="110"/>
    </location>
</feature>
<evidence type="ECO:0000313" key="2">
    <source>
        <dbReference type="EMBL" id="CCC53320.1"/>
    </source>
</evidence>
<reference evidence="2" key="1">
    <citation type="journal article" date="2012" name="Proc. Natl. Acad. Sci. U.S.A.">
        <title>Antigenic diversity is generated by distinct evolutionary mechanisms in African trypanosome species.</title>
        <authorList>
            <person name="Jackson A.P."/>
            <person name="Berry A."/>
            <person name="Aslett M."/>
            <person name="Allison H.C."/>
            <person name="Burton P."/>
            <person name="Vavrova-Anderson J."/>
            <person name="Brown R."/>
            <person name="Browne H."/>
            <person name="Corton N."/>
            <person name="Hauser H."/>
            <person name="Gamble J."/>
            <person name="Gilderthorp R."/>
            <person name="Marcello L."/>
            <person name="McQuillan J."/>
            <person name="Otto T.D."/>
            <person name="Quail M.A."/>
            <person name="Sanders M.J."/>
            <person name="van Tonder A."/>
            <person name="Ginger M.L."/>
            <person name="Field M.C."/>
            <person name="Barry J.D."/>
            <person name="Hertz-Fowler C."/>
            <person name="Berriman M."/>
        </authorList>
    </citation>
    <scope>NUCLEOTIDE SEQUENCE</scope>
    <source>
        <strain evidence="2">Y486</strain>
    </source>
</reference>
<evidence type="ECO:0000256" key="1">
    <source>
        <dbReference type="SAM" id="MobiDB-lite"/>
    </source>
</evidence>
<dbReference type="AlphaFoldDB" id="G0UBX2"/>
<feature type="non-terminal residue" evidence="2">
    <location>
        <position position="230"/>
    </location>
</feature>
<dbReference type="PROSITE" id="PS51257">
    <property type="entry name" value="PROKAR_LIPOPROTEIN"/>
    <property type="match status" value="1"/>
</dbReference>
<dbReference type="InterPro" id="IPR011333">
    <property type="entry name" value="SKP1/BTB/POZ_sf"/>
</dbReference>
<feature type="region of interest" description="Disordered" evidence="1">
    <location>
        <begin position="57"/>
        <end position="83"/>
    </location>
</feature>
<sequence length="230" mass="24502">MSKKTKSSAPPEPLSSSFITLSCTNMVCIQSSDGHLFLVDRNCATVSGVLRSCLQSRKAENKDTAGTVPPVSATPSHRANEPASFEVGLEAAPAAETSPFSAGGSSTTNAPHIGDGSSWHTRTSRVWSSPIPSGSVMYNSTAESTVSADSTPISSTGAFITAKVCRPDMCSEVKIGSETYEMITLDEVSSDLLDLALESMYYKYKYDPEAEKRPPEPPRSSDVKHRLTAL</sequence>
<dbReference type="EMBL" id="HE573027">
    <property type="protein sequence ID" value="CCC53320.1"/>
    <property type="molecule type" value="Genomic_DNA"/>
</dbReference>
<dbReference type="VEuPathDB" id="TriTrypDB:TvY486_1108040"/>
<gene>
    <name evidence="2" type="ORF">TVY486_1108040</name>
</gene>
<dbReference type="PANTHER" id="PTHR20648">
    <property type="entry name" value="ELONGIN-C"/>
    <property type="match status" value="1"/>
</dbReference>
<accession>G0UBX2</accession>
<protein>
    <submittedName>
        <fullName evidence="2">Uncharacterized protein</fullName>
    </submittedName>
</protein>
<dbReference type="InterPro" id="IPR039948">
    <property type="entry name" value="ELC1"/>
</dbReference>
<name>G0UBX2_TRYVY</name>
<dbReference type="Gene3D" id="3.30.710.10">
    <property type="entry name" value="Potassium Channel Kv1.1, Chain A"/>
    <property type="match status" value="1"/>
</dbReference>
<feature type="region of interest" description="Disordered" evidence="1">
    <location>
        <begin position="96"/>
        <end position="126"/>
    </location>
</feature>
<proteinExistence type="predicted"/>
<dbReference type="SUPFAM" id="SSF54695">
    <property type="entry name" value="POZ domain"/>
    <property type="match status" value="1"/>
</dbReference>
<feature type="region of interest" description="Disordered" evidence="1">
    <location>
        <begin position="206"/>
        <end position="230"/>
    </location>
</feature>